<dbReference type="EMBL" id="MNCJ02000325">
    <property type="protein sequence ID" value="KAF5787377.1"/>
    <property type="molecule type" value="Genomic_DNA"/>
</dbReference>
<dbReference type="Gramene" id="mRNA:HanXRQr2_Chr10g0452031">
    <property type="protein sequence ID" value="mRNA:HanXRQr2_Chr10g0452031"/>
    <property type="gene ID" value="HanXRQr2_Chr10g0452031"/>
</dbReference>
<proteinExistence type="predicted"/>
<evidence type="ECO:0000313" key="2">
    <source>
        <dbReference type="EMBL" id="KAF5787377.1"/>
    </source>
</evidence>
<feature type="transmembrane region" description="Helical" evidence="1">
    <location>
        <begin position="47"/>
        <end position="64"/>
    </location>
</feature>
<evidence type="ECO:0000256" key="1">
    <source>
        <dbReference type="SAM" id="Phobius"/>
    </source>
</evidence>
<gene>
    <name evidence="2" type="ORF">HanXRQr2_Chr10g0452031</name>
</gene>
<keyword evidence="3" id="KW-1185">Reference proteome</keyword>
<evidence type="ECO:0000313" key="3">
    <source>
        <dbReference type="Proteomes" id="UP000215914"/>
    </source>
</evidence>
<keyword evidence="1" id="KW-0812">Transmembrane</keyword>
<keyword evidence="1" id="KW-0472">Membrane</keyword>
<feature type="transmembrane region" description="Helical" evidence="1">
    <location>
        <begin position="70"/>
        <end position="88"/>
    </location>
</feature>
<keyword evidence="1" id="KW-1133">Transmembrane helix</keyword>
<feature type="transmembrane region" description="Helical" evidence="1">
    <location>
        <begin position="100"/>
        <end position="118"/>
    </location>
</feature>
<dbReference type="AlphaFoldDB" id="A0A9K3HZT9"/>
<reference evidence="2" key="1">
    <citation type="journal article" date="2017" name="Nature">
        <title>The sunflower genome provides insights into oil metabolism, flowering and Asterid evolution.</title>
        <authorList>
            <person name="Badouin H."/>
            <person name="Gouzy J."/>
            <person name="Grassa C.J."/>
            <person name="Murat F."/>
            <person name="Staton S.E."/>
            <person name="Cottret L."/>
            <person name="Lelandais-Briere C."/>
            <person name="Owens G.L."/>
            <person name="Carrere S."/>
            <person name="Mayjonade B."/>
            <person name="Legrand L."/>
            <person name="Gill N."/>
            <person name="Kane N.C."/>
            <person name="Bowers J.E."/>
            <person name="Hubner S."/>
            <person name="Bellec A."/>
            <person name="Berard A."/>
            <person name="Berges H."/>
            <person name="Blanchet N."/>
            <person name="Boniface M.C."/>
            <person name="Brunel D."/>
            <person name="Catrice O."/>
            <person name="Chaidir N."/>
            <person name="Claudel C."/>
            <person name="Donnadieu C."/>
            <person name="Faraut T."/>
            <person name="Fievet G."/>
            <person name="Helmstetter N."/>
            <person name="King M."/>
            <person name="Knapp S.J."/>
            <person name="Lai Z."/>
            <person name="Le Paslier M.C."/>
            <person name="Lippi Y."/>
            <person name="Lorenzon L."/>
            <person name="Mandel J.R."/>
            <person name="Marage G."/>
            <person name="Marchand G."/>
            <person name="Marquand E."/>
            <person name="Bret-Mestries E."/>
            <person name="Morien E."/>
            <person name="Nambeesan S."/>
            <person name="Nguyen T."/>
            <person name="Pegot-Espagnet P."/>
            <person name="Pouilly N."/>
            <person name="Raftis F."/>
            <person name="Sallet E."/>
            <person name="Schiex T."/>
            <person name="Thomas J."/>
            <person name="Vandecasteele C."/>
            <person name="Vares D."/>
            <person name="Vear F."/>
            <person name="Vautrin S."/>
            <person name="Crespi M."/>
            <person name="Mangin B."/>
            <person name="Burke J.M."/>
            <person name="Salse J."/>
            <person name="Munos S."/>
            <person name="Vincourt P."/>
            <person name="Rieseberg L.H."/>
            <person name="Langlade N.B."/>
        </authorList>
    </citation>
    <scope>NUCLEOTIDE SEQUENCE</scope>
    <source>
        <tissue evidence="2">Leaves</tissue>
    </source>
</reference>
<reference evidence="2" key="2">
    <citation type="submission" date="2020-06" db="EMBL/GenBank/DDBJ databases">
        <title>Helianthus annuus Genome sequencing and assembly Release 2.</title>
        <authorList>
            <person name="Gouzy J."/>
            <person name="Langlade N."/>
            <person name="Munos S."/>
        </authorList>
    </citation>
    <scope>NUCLEOTIDE SEQUENCE</scope>
    <source>
        <tissue evidence="2">Leaves</tissue>
    </source>
</reference>
<sequence>MLIAYGGYIFFQLNYQKNSYIPINEVGVSYRDAEHASTIIFAVKDKLVSACLLFIINIIFQNFFSKMVTIIIIHVMPFWSYMHLNYVLRLQDGTSDYFKELILVFSYLIVAASFFVHMDPRSMHKPWRRGL</sequence>
<name>A0A9K3HZT9_HELAN</name>
<organism evidence="2 3">
    <name type="scientific">Helianthus annuus</name>
    <name type="common">Common sunflower</name>
    <dbReference type="NCBI Taxonomy" id="4232"/>
    <lineage>
        <taxon>Eukaryota</taxon>
        <taxon>Viridiplantae</taxon>
        <taxon>Streptophyta</taxon>
        <taxon>Embryophyta</taxon>
        <taxon>Tracheophyta</taxon>
        <taxon>Spermatophyta</taxon>
        <taxon>Magnoliopsida</taxon>
        <taxon>eudicotyledons</taxon>
        <taxon>Gunneridae</taxon>
        <taxon>Pentapetalae</taxon>
        <taxon>asterids</taxon>
        <taxon>campanulids</taxon>
        <taxon>Asterales</taxon>
        <taxon>Asteraceae</taxon>
        <taxon>Asteroideae</taxon>
        <taxon>Heliantheae alliance</taxon>
        <taxon>Heliantheae</taxon>
        <taxon>Helianthus</taxon>
    </lineage>
</organism>
<comment type="caution">
    <text evidence="2">The sequence shown here is derived from an EMBL/GenBank/DDBJ whole genome shotgun (WGS) entry which is preliminary data.</text>
</comment>
<accession>A0A9K3HZT9</accession>
<dbReference type="Proteomes" id="UP000215914">
    <property type="component" value="Unassembled WGS sequence"/>
</dbReference>
<protein>
    <submittedName>
        <fullName evidence="2">Uncharacterized protein</fullName>
    </submittedName>
</protein>